<dbReference type="Proteomes" id="UP000000707">
    <property type="component" value="Unassembled WGS sequence"/>
</dbReference>
<feature type="compositionally biased region" description="Polar residues" evidence="5">
    <location>
        <begin position="154"/>
        <end position="175"/>
    </location>
</feature>
<dbReference type="OrthoDB" id="6718656at2759"/>
<feature type="compositionally biased region" description="Low complexity" evidence="5">
    <location>
        <begin position="245"/>
        <end position="260"/>
    </location>
</feature>
<feature type="compositionally biased region" description="Low complexity" evidence="5">
    <location>
        <begin position="222"/>
        <end position="238"/>
    </location>
</feature>
<dbReference type="InterPro" id="IPR036770">
    <property type="entry name" value="Ankyrin_rpt-contain_sf"/>
</dbReference>
<evidence type="ECO:0000313" key="8">
    <source>
        <dbReference type="Proteomes" id="UP000000707"/>
    </source>
</evidence>
<feature type="compositionally biased region" description="Basic residues" evidence="5">
    <location>
        <begin position="129"/>
        <end position="138"/>
    </location>
</feature>
<feature type="repeat" description="ANK" evidence="3">
    <location>
        <begin position="347"/>
        <end position="379"/>
    </location>
</feature>
<evidence type="ECO:0000256" key="5">
    <source>
        <dbReference type="SAM" id="MobiDB-lite"/>
    </source>
</evidence>
<dbReference type="SMART" id="SM00248">
    <property type="entry name" value="ANK"/>
    <property type="match status" value="3"/>
</dbReference>
<dbReference type="Pfam" id="PF00023">
    <property type="entry name" value="Ank"/>
    <property type="match status" value="2"/>
</dbReference>
<feature type="compositionally biased region" description="Basic and acidic residues" evidence="5">
    <location>
        <begin position="582"/>
        <end position="592"/>
    </location>
</feature>
<dbReference type="PANTHER" id="PTHR43828:SF7">
    <property type="entry name" value="REGULATORY PROTEIN SWI4"/>
    <property type="match status" value="1"/>
</dbReference>
<keyword evidence="8" id="KW-1185">Reference proteome</keyword>
<dbReference type="GO" id="GO:0030907">
    <property type="term" value="C:MBF transcription complex"/>
    <property type="evidence" value="ECO:0007669"/>
    <property type="project" value="TreeGrafter"/>
</dbReference>
<evidence type="ECO:0000313" key="7">
    <source>
        <dbReference type="EMBL" id="EGV66082.1"/>
    </source>
</evidence>
<feature type="region of interest" description="Disordered" evidence="5">
    <location>
        <begin position="113"/>
        <end position="175"/>
    </location>
</feature>
<dbReference type="Gene3D" id="1.25.40.20">
    <property type="entry name" value="Ankyrin repeat-containing domain"/>
    <property type="match status" value="1"/>
</dbReference>
<feature type="compositionally biased region" description="Polar residues" evidence="5">
    <location>
        <begin position="554"/>
        <end position="574"/>
    </location>
</feature>
<dbReference type="PROSITE" id="PS50297">
    <property type="entry name" value="ANK_REP_REGION"/>
    <property type="match status" value="2"/>
</dbReference>
<dbReference type="GO" id="GO:0001228">
    <property type="term" value="F:DNA-binding transcription activator activity, RNA polymerase II-specific"/>
    <property type="evidence" value="ECO:0007669"/>
    <property type="project" value="UniProtKB-ARBA"/>
</dbReference>
<dbReference type="GeneID" id="18245550"/>
<name>G3AZF5_CANTC</name>
<dbReference type="KEGG" id="cten:18245550"/>
<evidence type="ECO:0000259" key="6">
    <source>
        <dbReference type="PROSITE" id="PS51299"/>
    </source>
</evidence>
<gene>
    <name evidence="7" type="ORF">CANTEDRAFT_102423</name>
</gene>
<keyword evidence="4" id="KW-0175">Coiled coil</keyword>
<dbReference type="InterPro" id="IPR002110">
    <property type="entry name" value="Ankyrin_rpt"/>
</dbReference>
<keyword evidence="1" id="KW-0677">Repeat</keyword>
<dbReference type="Pfam" id="PF04383">
    <property type="entry name" value="KilA-N"/>
    <property type="match status" value="1"/>
</dbReference>
<dbReference type="GO" id="GO:0003677">
    <property type="term" value="F:DNA binding"/>
    <property type="evidence" value="ECO:0007669"/>
    <property type="project" value="InterPro"/>
</dbReference>
<dbReference type="SUPFAM" id="SSF54616">
    <property type="entry name" value="DNA-binding domain of Mlu1-box binding protein MBP1"/>
    <property type="match status" value="1"/>
</dbReference>
<keyword evidence="2 3" id="KW-0040">ANK repeat</keyword>
<dbReference type="PROSITE" id="PS51299">
    <property type="entry name" value="HTH_APSES"/>
    <property type="match status" value="1"/>
</dbReference>
<dbReference type="PANTHER" id="PTHR43828">
    <property type="entry name" value="ASPARAGINASE"/>
    <property type="match status" value="1"/>
</dbReference>
<organism evidence="8">
    <name type="scientific">Candida tenuis (strain ATCC 10573 / BCRC 21748 / CBS 615 / JCM 9827 / NBRC 10315 / NRRL Y-1498 / VKM Y-70)</name>
    <name type="common">Yeast</name>
    <name type="synonym">Yamadazyma tenuis</name>
    <dbReference type="NCBI Taxonomy" id="590646"/>
    <lineage>
        <taxon>Eukaryota</taxon>
        <taxon>Fungi</taxon>
        <taxon>Dikarya</taxon>
        <taxon>Ascomycota</taxon>
        <taxon>Saccharomycotina</taxon>
        <taxon>Pichiomycetes</taxon>
        <taxon>Debaryomycetaceae</taxon>
        <taxon>Yamadazyma</taxon>
    </lineage>
</organism>
<dbReference type="InterPro" id="IPR051642">
    <property type="entry name" value="SWI6-like"/>
</dbReference>
<feature type="repeat" description="ANK" evidence="3">
    <location>
        <begin position="475"/>
        <end position="507"/>
    </location>
</feature>
<dbReference type="HOGENOM" id="CLU_009666_2_0_1"/>
<feature type="compositionally biased region" description="Polar residues" evidence="5">
    <location>
        <begin position="275"/>
        <end position="289"/>
    </location>
</feature>
<feature type="region of interest" description="Disordered" evidence="5">
    <location>
        <begin position="554"/>
        <end position="592"/>
    </location>
</feature>
<dbReference type="InterPro" id="IPR036887">
    <property type="entry name" value="HTH_APSES_sf"/>
</dbReference>
<evidence type="ECO:0000256" key="1">
    <source>
        <dbReference type="ARBA" id="ARBA00022737"/>
    </source>
</evidence>
<feature type="coiled-coil region" evidence="4">
    <location>
        <begin position="714"/>
        <end position="748"/>
    </location>
</feature>
<accession>G3AZF5</accession>
<dbReference type="EMBL" id="GL996512">
    <property type="protein sequence ID" value="EGV66082.1"/>
    <property type="molecule type" value="Genomic_DNA"/>
</dbReference>
<evidence type="ECO:0000256" key="4">
    <source>
        <dbReference type="SAM" id="Coils"/>
    </source>
</evidence>
<dbReference type="GO" id="GO:0033309">
    <property type="term" value="C:SBF transcription complex"/>
    <property type="evidence" value="ECO:0007669"/>
    <property type="project" value="TreeGrafter"/>
</dbReference>
<reference evidence="7 8" key="1">
    <citation type="journal article" date="2011" name="Proc. Natl. Acad. Sci. U.S.A.">
        <title>Comparative genomics of xylose-fermenting fungi for enhanced biofuel production.</title>
        <authorList>
            <person name="Wohlbach D.J."/>
            <person name="Kuo A."/>
            <person name="Sato T.K."/>
            <person name="Potts K.M."/>
            <person name="Salamov A.A."/>
            <person name="LaButti K.M."/>
            <person name="Sun H."/>
            <person name="Clum A."/>
            <person name="Pangilinan J.L."/>
            <person name="Lindquist E.A."/>
            <person name="Lucas S."/>
            <person name="Lapidus A."/>
            <person name="Jin M."/>
            <person name="Gunawan C."/>
            <person name="Balan V."/>
            <person name="Dale B.E."/>
            <person name="Jeffries T.W."/>
            <person name="Zinkel R."/>
            <person name="Barry K.W."/>
            <person name="Grigoriev I.V."/>
            <person name="Gasch A.P."/>
        </authorList>
    </citation>
    <scope>NUCLEOTIDE SEQUENCE [LARGE SCALE GENOMIC DNA]</scope>
    <source>
        <strain evidence="8">ATCC 10573 / BCRC 21748 / CBS 615 / JCM 9827 / NBRC 10315 / NRRL Y-1498 / VKM Y-70</strain>
    </source>
</reference>
<proteinExistence type="predicted"/>
<feature type="region of interest" description="Disordered" evidence="5">
    <location>
        <begin position="222"/>
        <end position="307"/>
    </location>
</feature>
<dbReference type="InterPro" id="IPR018004">
    <property type="entry name" value="KilA/APSES_HTH"/>
</dbReference>
<feature type="domain" description="HTH APSES-type" evidence="6">
    <location>
        <begin position="8"/>
        <end position="116"/>
    </location>
</feature>
<sequence length="900" mass="101352">MSTEEPPVYLATYSNTEVYESIINECPLMRRCKDDWVNATQILKCCNFPKAKRTKILEKGVQQGMHQKIQGGYGRFQGTWIPLPDAQRLATGYGMNADMAPVLFFDPANPGFQLSKKAKDPPNKDGTPVKRKYVKKKKPDGTTPKKFKRDDQFSEFNQTDSFNSVSRMPSHLSSFSNGGSMPVQYPVNGSFVQQDYMPGSQNMAFNPNAPMNNDYQSYQMQMQMQMQQPPQPQVPQSQFNYGYSQQQQQQQQQQQPQQQPMNHPQFMGSFHHSKMPSSQSTNETTWSQDENNKESDTSLSSNEEMKKPKESYAAQLLKFFSEENGAIPYFVHNPPYDFNINEAIDDEGHTPLHWAASIGNYMMIHLLMSKGANPLVVNNFGLNPLSKLISFNNCFELKNFPKVLDDLEICLINTDINGRTPLHYLCQFSKVPSKYDSLRYYMGMLLGKLTSMNNQSANNKSINLLKNVLDHQDVNGDTSLHLAAKAGCSRLVKYLLSYNARDDLYNVNQETAKQIIMRDNLLASKDSPPHSEPTHIDTIHPTSHLEVAAPIKQLSTPTQSRSNVLETPDTQRTTLQDDDDDDHHRNARVDKEQLNQLLKSTVDDDKENIFLDSMKPFDSMSTPIQATKSHSYLGGSLTHQPLAVISERTAESTPMAVDPQGHESIKAQIREDDSPESYLVKPPSLDEDGNIVEATLPEVLFKVDDISQMVSVMVKSLADSYKDSMRDLEEEESNVRKQISEKEASNEKLLYNSTFSLTKIGIDEVSNLSDADASMTDFALLQETLVKNKETVLANKLEKVQAFQLASLVSSNEQLSDEDDSISNDHSNKFGLAVELSSLQIERSGLLSRLTEKIKLHGIDDKMYKYRKLISLSCGLNVEEIDCLIDGIEESLMETSGGKA</sequence>
<dbReference type="Gene3D" id="3.10.260.10">
    <property type="entry name" value="Transcription regulator HTH, APSES-type DNA-binding domain"/>
    <property type="match status" value="1"/>
</dbReference>
<dbReference type="InterPro" id="IPR003163">
    <property type="entry name" value="Tscrpt_reg_HTH_APSES-type"/>
</dbReference>
<dbReference type="AlphaFoldDB" id="G3AZF5"/>
<evidence type="ECO:0000256" key="2">
    <source>
        <dbReference type="ARBA" id="ARBA00023043"/>
    </source>
</evidence>
<protein>
    <recommendedName>
        <fullName evidence="6">HTH APSES-type domain-containing protein</fullName>
    </recommendedName>
</protein>
<dbReference type="STRING" id="590646.G3AZF5"/>
<dbReference type="SMART" id="SM01252">
    <property type="entry name" value="KilA-N"/>
    <property type="match status" value="1"/>
</dbReference>
<dbReference type="PROSITE" id="PS50088">
    <property type="entry name" value="ANK_REPEAT"/>
    <property type="match status" value="2"/>
</dbReference>
<dbReference type="SUPFAM" id="SSF48403">
    <property type="entry name" value="Ankyrin repeat"/>
    <property type="match status" value="1"/>
</dbReference>
<evidence type="ECO:0000256" key="3">
    <source>
        <dbReference type="PROSITE-ProRule" id="PRU00023"/>
    </source>
</evidence>
<dbReference type="eggNOG" id="ENOG502QUTG">
    <property type="taxonomic scope" value="Eukaryota"/>
</dbReference>